<dbReference type="Proteomes" id="UP000515161">
    <property type="component" value="Unplaced"/>
</dbReference>
<feature type="domain" description="Myb/SANT-like DNA-binding" evidence="2">
    <location>
        <begin position="2"/>
        <end position="77"/>
    </location>
</feature>
<feature type="compositionally biased region" description="Basic residues" evidence="1">
    <location>
        <begin position="106"/>
        <end position="115"/>
    </location>
</feature>
<reference evidence="4" key="1">
    <citation type="submission" date="2025-08" db="UniProtKB">
        <authorList>
            <consortium name="RefSeq"/>
        </authorList>
    </citation>
    <scope>IDENTIFICATION</scope>
</reference>
<evidence type="ECO:0000313" key="4">
    <source>
        <dbReference type="RefSeq" id="XP_034096527.1"/>
    </source>
</evidence>
<organism evidence="3 4">
    <name type="scientific">Gymnodraco acuticeps</name>
    <name type="common">Antarctic dragonfish</name>
    <dbReference type="NCBI Taxonomy" id="8218"/>
    <lineage>
        <taxon>Eukaryota</taxon>
        <taxon>Metazoa</taxon>
        <taxon>Chordata</taxon>
        <taxon>Craniata</taxon>
        <taxon>Vertebrata</taxon>
        <taxon>Euteleostomi</taxon>
        <taxon>Actinopterygii</taxon>
        <taxon>Neopterygii</taxon>
        <taxon>Teleostei</taxon>
        <taxon>Neoteleostei</taxon>
        <taxon>Acanthomorphata</taxon>
        <taxon>Eupercaria</taxon>
        <taxon>Perciformes</taxon>
        <taxon>Notothenioidei</taxon>
        <taxon>Bathydraconidae</taxon>
        <taxon>Gymnodraco</taxon>
    </lineage>
</organism>
<dbReference type="RefSeq" id="XP_034096527.1">
    <property type="nucleotide sequence ID" value="XM_034240636.1"/>
</dbReference>
<dbReference type="KEGG" id="gacu:117562757"/>
<keyword evidence="3" id="KW-1185">Reference proteome</keyword>
<dbReference type="OrthoDB" id="691673at2759"/>
<accession>A0A6P8X8Y4</accession>
<evidence type="ECO:0000256" key="1">
    <source>
        <dbReference type="SAM" id="MobiDB-lite"/>
    </source>
</evidence>
<feature type="region of interest" description="Disordered" evidence="1">
    <location>
        <begin position="97"/>
        <end position="152"/>
    </location>
</feature>
<dbReference type="Pfam" id="PF13837">
    <property type="entry name" value="Myb_DNA-bind_4"/>
    <property type="match status" value="1"/>
</dbReference>
<proteinExistence type="predicted"/>
<sequence length="309" mass="36045">MSALLAIYSEDTTQELLLKPVSNAKMFDRCSAKLLKLGIIHSASACRLNIKKLRQDYKKIKDHNNKSGNDRKTSKWDERLDDLLGIDFRFGHNGVGGRSNGGFSGQRRRPRRRRGWTTIGLGNKRASARDCNSSRCSSPYPQTKRKGKRARDENFLDTVEAMETWRAVVKDTMHVEQMAQLSKAHEMEDKTLMMMERHAEVLTRQVEHQQRQDEVSARHQEHQDEVSARRQKRQERQDEVSARRQEHQDEMSARRQDRQDEVSARRQERQDEVSAQRQEHQDATRPLPGFLPTPSCWGSRRHQPLLRRG</sequence>
<dbReference type="GeneID" id="117562757"/>
<feature type="compositionally biased region" description="Basic residues" evidence="1">
    <location>
        <begin position="299"/>
        <end position="309"/>
    </location>
</feature>
<feature type="compositionally biased region" description="Basic and acidic residues" evidence="1">
    <location>
        <begin position="205"/>
        <end position="283"/>
    </location>
</feature>
<name>A0A6P8X8Y4_GYMAC</name>
<evidence type="ECO:0000259" key="2">
    <source>
        <dbReference type="Pfam" id="PF13837"/>
    </source>
</evidence>
<feature type="compositionally biased region" description="Polar residues" evidence="1">
    <location>
        <begin position="130"/>
        <end position="141"/>
    </location>
</feature>
<protein>
    <submittedName>
        <fullName evidence="4">Uncharacterized protein LOC117562757</fullName>
    </submittedName>
</protein>
<evidence type="ECO:0000313" key="3">
    <source>
        <dbReference type="Proteomes" id="UP000515161"/>
    </source>
</evidence>
<dbReference type="InterPro" id="IPR044822">
    <property type="entry name" value="Myb_DNA-bind_4"/>
</dbReference>
<gene>
    <name evidence="4" type="primary">LOC117562757</name>
</gene>
<feature type="region of interest" description="Disordered" evidence="1">
    <location>
        <begin position="205"/>
        <end position="309"/>
    </location>
</feature>
<dbReference type="AlphaFoldDB" id="A0A6P8X8Y4"/>
<dbReference type="InParanoid" id="A0A6P8X8Y4"/>
<dbReference type="Gene3D" id="1.10.10.60">
    <property type="entry name" value="Homeodomain-like"/>
    <property type="match status" value="1"/>
</dbReference>